<dbReference type="GO" id="GO:0015095">
    <property type="term" value="F:magnesium ion transmembrane transporter activity"/>
    <property type="evidence" value="ECO:0007669"/>
    <property type="project" value="InterPro"/>
</dbReference>
<keyword evidence="4 6" id="KW-0472">Membrane</keyword>
<feature type="region of interest" description="Disordered" evidence="5">
    <location>
        <begin position="352"/>
        <end position="376"/>
    </location>
</feature>
<dbReference type="GO" id="GO:0016020">
    <property type="term" value="C:membrane"/>
    <property type="evidence" value="ECO:0007669"/>
    <property type="project" value="UniProtKB-SubCell"/>
</dbReference>
<proteinExistence type="predicted"/>
<evidence type="ECO:0000256" key="5">
    <source>
        <dbReference type="SAM" id="MobiDB-lite"/>
    </source>
</evidence>
<evidence type="ECO:0000256" key="2">
    <source>
        <dbReference type="ARBA" id="ARBA00022692"/>
    </source>
</evidence>
<sequence>MADAAVTATDWIWGITYSVLASIIGGASKLAIRKSWIIHGKLQPSGCSSVVLPPDLDIADSESRELSTIEIMESAFSTEDDGSPKLCRISKAKAVSWFLYFCGMIGMSFLNPLCCVLAMQYANPSILAPFSGLTLVWVILFSGVVVGEHPQQSQKVACALIVFGEVLVALFGDHTNANNMDVDDVIASYVDPAFITFMIAMCSFITVLHLIIKRFPKTSLLKKMAWGSVGGAITGFQNYLKDSLTIFQATRRDGGPLPALFYLFFILAMTTGFAGLLCLSACMKRYDATYASAMFVVSFVITASSMSAVHYHTFADIGGERAIVMYLLGLCILIYGATILVKPKAAACLPDKGSDHSQISDGSKEETLLETAERRC</sequence>
<comment type="subcellular location">
    <subcellularLocation>
        <location evidence="1">Membrane</location>
        <topology evidence="1">Multi-pass membrane protein</topology>
    </subcellularLocation>
</comment>
<evidence type="ECO:0000313" key="8">
    <source>
        <dbReference type="Proteomes" id="UP001224775"/>
    </source>
</evidence>
<keyword evidence="2 6" id="KW-0812">Transmembrane</keyword>
<feature type="transmembrane region" description="Helical" evidence="6">
    <location>
        <begin position="224"/>
        <end position="240"/>
    </location>
</feature>
<feature type="transmembrane region" description="Helical" evidence="6">
    <location>
        <begin position="126"/>
        <end position="147"/>
    </location>
</feature>
<feature type="transmembrane region" description="Helical" evidence="6">
    <location>
        <begin position="12"/>
        <end position="32"/>
    </location>
</feature>
<feature type="transmembrane region" description="Helical" evidence="6">
    <location>
        <begin position="156"/>
        <end position="172"/>
    </location>
</feature>
<evidence type="ECO:0000256" key="4">
    <source>
        <dbReference type="ARBA" id="ARBA00023136"/>
    </source>
</evidence>
<organism evidence="7 8">
    <name type="scientific">Skeletonema marinoi</name>
    <dbReference type="NCBI Taxonomy" id="267567"/>
    <lineage>
        <taxon>Eukaryota</taxon>
        <taxon>Sar</taxon>
        <taxon>Stramenopiles</taxon>
        <taxon>Ochrophyta</taxon>
        <taxon>Bacillariophyta</taxon>
        <taxon>Coscinodiscophyceae</taxon>
        <taxon>Thalassiosirophycidae</taxon>
        <taxon>Thalassiosirales</taxon>
        <taxon>Skeletonemataceae</taxon>
        <taxon>Skeletonema</taxon>
        <taxon>Skeletonema marinoi-dohrnii complex</taxon>
    </lineage>
</organism>
<dbReference type="AlphaFoldDB" id="A0AAD8YKC4"/>
<keyword evidence="8" id="KW-1185">Reference proteome</keyword>
<feature type="transmembrane region" description="Helical" evidence="6">
    <location>
        <begin position="323"/>
        <end position="341"/>
    </location>
</feature>
<evidence type="ECO:0000313" key="7">
    <source>
        <dbReference type="EMBL" id="KAK1748194.1"/>
    </source>
</evidence>
<comment type="caution">
    <text evidence="7">The sequence shown here is derived from an EMBL/GenBank/DDBJ whole genome shotgun (WGS) entry which is preliminary data.</text>
</comment>
<feature type="transmembrane region" description="Helical" evidence="6">
    <location>
        <begin position="192"/>
        <end position="212"/>
    </location>
</feature>
<evidence type="ECO:0000256" key="1">
    <source>
        <dbReference type="ARBA" id="ARBA00004141"/>
    </source>
</evidence>
<dbReference type="Proteomes" id="UP001224775">
    <property type="component" value="Unassembled WGS sequence"/>
</dbReference>
<dbReference type="Pfam" id="PF05653">
    <property type="entry name" value="Mg_trans_NIPA"/>
    <property type="match status" value="1"/>
</dbReference>
<dbReference type="InterPro" id="IPR037185">
    <property type="entry name" value="EmrE-like"/>
</dbReference>
<dbReference type="PANTHER" id="PTHR12570:SF65">
    <property type="entry name" value="MAGNESIUM TRANSPORTER NIPA9-RELATED"/>
    <property type="match status" value="1"/>
</dbReference>
<dbReference type="PANTHER" id="PTHR12570">
    <property type="match status" value="1"/>
</dbReference>
<evidence type="ECO:0000256" key="6">
    <source>
        <dbReference type="SAM" id="Phobius"/>
    </source>
</evidence>
<reference evidence="7" key="1">
    <citation type="submission" date="2023-06" db="EMBL/GenBank/DDBJ databases">
        <title>Survivors Of The Sea: Transcriptome response of Skeletonema marinoi to long-term dormancy.</title>
        <authorList>
            <person name="Pinder M.I.M."/>
            <person name="Kourtchenko O."/>
            <person name="Robertson E.K."/>
            <person name="Larsson T."/>
            <person name="Maumus F."/>
            <person name="Osuna-Cruz C.M."/>
            <person name="Vancaester E."/>
            <person name="Stenow R."/>
            <person name="Vandepoele K."/>
            <person name="Ploug H."/>
            <person name="Bruchert V."/>
            <person name="Godhe A."/>
            <person name="Topel M."/>
        </authorList>
    </citation>
    <scope>NUCLEOTIDE SEQUENCE</scope>
    <source>
        <strain evidence="7">R05AC</strain>
    </source>
</reference>
<dbReference type="InterPro" id="IPR008521">
    <property type="entry name" value="Mg_trans_NIPA"/>
</dbReference>
<keyword evidence="3 6" id="KW-1133">Transmembrane helix</keyword>
<feature type="transmembrane region" description="Helical" evidence="6">
    <location>
        <begin position="260"/>
        <end position="279"/>
    </location>
</feature>
<accession>A0AAD8YKC4</accession>
<dbReference type="EMBL" id="JATAAI010000001">
    <property type="protein sequence ID" value="KAK1748194.1"/>
    <property type="molecule type" value="Genomic_DNA"/>
</dbReference>
<dbReference type="Gene3D" id="1.10.3730.20">
    <property type="match status" value="1"/>
</dbReference>
<name>A0AAD8YKC4_9STRA</name>
<feature type="transmembrane region" description="Helical" evidence="6">
    <location>
        <begin position="97"/>
        <end position="120"/>
    </location>
</feature>
<dbReference type="SUPFAM" id="SSF103481">
    <property type="entry name" value="Multidrug resistance efflux transporter EmrE"/>
    <property type="match status" value="1"/>
</dbReference>
<gene>
    <name evidence="7" type="ORF">QTG54_000133</name>
</gene>
<feature type="transmembrane region" description="Helical" evidence="6">
    <location>
        <begin position="291"/>
        <end position="311"/>
    </location>
</feature>
<evidence type="ECO:0000256" key="3">
    <source>
        <dbReference type="ARBA" id="ARBA00022989"/>
    </source>
</evidence>
<feature type="compositionally biased region" description="Basic and acidic residues" evidence="5">
    <location>
        <begin position="362"/>
        <end position="376"/>
    </location>
</feature>
<protein>
    <submittedName>
        <fullName evidence="7">Membrane protein</fullName>
    </submittedName>
</protein>